<proteinExistence type="inferred from homology"/>
<reference evidence="6 7" key="1">
    <citation type="submission" date="2024-10" db="EMBL/GenBank/DDBJ databases">
        <authorList>
            <person name="Ratan Roy A."/>
            <person name="Morales Sandoval P.H."/>
            <person name="De Los Santos Villalobos S."/>
            <person name="Chakraborty S."/>
            <person name="Mukherjee J."/>
        </authorList>
    </citation>
    <scope>NUCLEOTIDE SEQUENCE [LARGE SCALE GENOMIC DNA]</scope>
    <source>
        <strain evidence="6 7">S1</strain>
    </source>
</reference>
<dbReference type="PANTHER" id="PTHR43553:SF24">
    <property type="entry name" value="ENERGY-COUPLING FACTOR TRANSPORTER ATP-BINDING PROTEIN ECFA1"/>
    <property type="match status" value="1"/>
</dbReference>
<dbReference type="SUPFAM" id="SSF52540">
    <property type="entry name" value="P-loop containing nucleoside triphosphate hydrolases"/>
    <property type="match status" value="1"/>
</dbReference>
<dbReference type="Gene3D" id="3.40.50.300">
    <property type="entry name" value="P-loop containing nucleotide triphosphate hydrolases"/>
    <property type="match status" value="1"/>
</dbReference>
<evidence type="ECO:0000313" key="6">
    <source>
        <dbReference type="EMBL" id="MFE4108172.1"/>
    </source>
</evidence>
<dbReference type="GO" id="GO:0005524">
    <property type="term" value="F:ATP binding"/>
    <property type="evidence" value="ECO:0007669"/>
    <property type="project" value="UniProtKB-KW"/>
</dbReference>
<dbReference type="InterPro" id="IPR003593">
    <property type="entry name" value="AAA+_ATPase"/>
</dbReference>
<keyword evidence="7" id="KW-1185">Reference proteome</keyword>
<organism evidence="6 7">
    <name type="scientific">Almyronema epifaneia S1</name>
    <dbReference type="NCBI Taxonomy" id="2991925"/>
    <lineage>
        <taxon>Bacteria</taxon>
        <taxon>Bacillati</taxon>
        <taxon>Cyanobacteriota</taxon>
        <taxon>Cyanophyceae</taxon>
        <taxon>Nodosilineales</taxon>
        <taxon>Nodosilineaceae</taxon>
        <taxon>Almyronema</taxon>
        <taxon>Almyronema epifaneia</taxon>
    </lineage>
</organism>
<dbReference type="Pfam" id="PF00005">
    <property type="entry name" value="ABC_tran"/>
    <property type="match status" value="1"/>
</dbReference>
<dbReference type="CDD" id="cd03225">
    <property type="entry name" value="ABC_cobalt_CbiO_domain1"/>
    <property type="match status" value="1"/>
</dbReference>
<dbReference type="InterPro" id="IPR027417">
    <property type="entry name" value="P-loop_NTPase"/>
</dbReference>
<dbReference type="RefSeq" id="WP_377967624.1">
    <property type="nucleotide sequence ID" value="NZ_JBHZOL010000100.1"/>
</dbReference>
<feature type="domain" description="ABC transporter" evidence="5">
    <location>
        <begin position="25"/>
        <end position="252"/>
    </location>
</feature>
<dbReference type="Proteomes" id="UP001600165">
    <property type="component" value="Unassembled WGS sequence"/>
</dbReference>
<dbReference type="SMART" id="SM00382">
    <property type="entry name" value="AAA"/>
    <property type="match status" value="1"/>
</dbReference>
<dbReference type="PANTHER" id="PTHR43553">
    <property type="entry name" value="HEAVY METAL TRANSPORTER"/>
    <property type="match status" value="1"/>
</dbReference>
<dbReference type="InterPro" id="IPR050095">
    <property type="entry name" value="ECF_ABC_transporter_ATP-bd"/>
</dbReference>
<dbReference type="PROSITE" id="PS50893">
    <property type="entry name" value="ABC_TRANSPORTER_2"/>
    <property type="match status" value="1"/>
</dbReference>
<comment type="similarity">
    <text evidence="1">Belongs to the ABC transporter superfamily.</text>
</comment>
<keyword evidence="2" id="KW-0813">Transport</keyword>
<dbReference type="PROSITE" id="PS00211">
    <property type="entry name" value="ABC_TRANSPORTER_1"/>
    <property type="match status" value="1"/>
</dbReference>
<dbReference type="InterPro" id="IPR003439">
    <property type="entry name" value="ABC_transporter-like_ATP-bd"/>
</dbReference>
<evidence type="ECO:0000256" key="1">
    <source>
        <dbReference type="ARBA" id="ARBA00005417"/>
    </source>
</evidence>
<sequence length="261" mass="28566">MLNQAQQAISRLPYQSVEQSEMDALKVTRLAYAYPDCPAVLQGIDLSIATGERVGLIGPNGAGKTTLFLSICGVLAPQSGQVQLFGQPVQPGRFRPEIGLVFQNPSDQLFSLSVEEDVAFGPTNMGFSCEAIEERVCEALQLTGVFDLRHRPPHHLSGGERRMVAIASVLAMRPQLVIYDEPSANLDMRSRRRLIRFLQAASQTILVSSHDLELVLEVCDRVILLDQGRIIADGAASEIMANAPLMEAHGLERPHSLSHRC</sequence>
<accession>A0ABW6IKJ5</accession>
<evidence type="ECO:0000256" key="4">
    <source>
        <dbReference type="ARBA" id="ARBA00022840"/>
    </source>
</evidence>
<evidence type="ECO:0000256" key="2">
    <source>
        <dbReference type="ARBA" id="ARBA00022448"/>
    </source>
</evidence>
<dbReference type="EMBL" id="JBHZOL010000100">
    <property type="protein sequence ID" value="MFE4108172.1"/>
    <property type="molecule type" value="Genomic_DNA"/>
</dbReference>
<keyword evidence="3" id="KW-0547">Nucleotide-binding</keyword>
<dbReference type="InterPro" id="IPR017871">
    <property type="entry name" value="ABC_transporter-like_CS"/>
</dbReference>
<comment type="caution">
    <text evidence="6">The sequence shown here is derived from an EMBL/GenBank/DDBJ whole genome shotgun (WGS) entry which is preliminary data.</text>
</comment>
<protein>
    <submittedName>
        <fullName evidence="6">Energy-coupling factor ABC transporter ATP-binding protein</fullName>
    </submittedName>
</protein>
<gene>
    <name evidence="6" type="ORF">ACFVKH_17960</name>
</gene>
<evidence type="ECO:0000259" key="5">
    <source>
        <dbReference type="PROSITE" id="PS50893"/>
    </source>
</evidence>
<evidence type="ECO:0000313" key="7">
    <source>
        <dbReference type="Proteomes" id="UP001600165"/>
    </source>
</evidence>
<dbReference type="InterPro" id="IPR015856">
    <property type="entry name" value="ABC_transpr_CbiO/EcfA_su"/>
</dbReference>
<keyword evidence="4 6" id="KW-0067">ATP-binding</keyword>
<name>A0ABW6IKJ5_9CYAN</name>
<evidence type="ECO:0000256" key="3">
    <source>
        <dbReference type="ARBA" id="ARBA00022741"/>
    </source>
</evidence>